<gene>
    <name evidence="2" type="ORF">ABT317_04090</name>
</gene>
<sequence length="173" mass="18230">MPNVPSPNGGTAEHRLDWPRTDYAGAIYGALLAASVIAGTGAFGPFPRLGLVLLLLVTGIVFWAAHVYARLAGERAHGQFLSWSEVRHVARHEWPMVQATVPPAVAVAISPLLRLGLAGTAWFALGVALIEQVAWSTVAAVRAGASRRLVVVSGLVNLVLGLIIVVAKSTIHH</sequence>
<proteinExistence type="predicted"/>
<feature type="transmembrane region" description="Helical" evidence="1">
    <location>
        <begin position="51"/>
        <end position="69"/>
    </location>
</feature>
<feature type="transmembrane region" description="Helical" evidence="1">
    <location>
        <begin position="23"/>
        <end position="44"/>
    </location>
</feature>
<feature type="transmembrane region" description="Helical" evidence="1">
    <location>
        <begin position="148"/>
        <end position="167"/>
    </location>
</feature>
<evidence type="ECO:0000313" key="3">
    <source>
        <dbReference type="Proteomes" id="UP001458415"/>
    </source>
</evidence>
<dbReference type="EMBL" id="JBEPCU010000031">
    <property type="protein sequence ID" value="MER6976238.1"/>
    <property type="molecule type" value="Genomic_DNA"/>
</dbReference>
<keyword evidence="3" id="KW-1185">Reference proteome</keyword>
<comment type="caution">
    <text evidence="2">The sequence shown here is derived from an EMBL/GenBank/DDBJ whole genome shotgun (WGS) entry which is preliminary data.</text>
</comment>
<keyword evidence="1" id="KW-1133">Transmembrane helix</keyword>
<organism evidence="2 3">
    <name type="scientific">Streptomyces carpinensis</name>
    <dbReference type="NCBI Taxonomy" id="66369"/>
    <lineage>
        <taxon>Bacteria</taxon>
        <taxon>Bacillati</taxon>
        <taxon>Actinomycetota</taxon>
        <taxon>Actinomycetes</taxon>
        <taxon>Kitasatosporales</taxon>
        <taxon>Streptomycetaceae</taxon>
        <taxon>Streptomyces</taxon>
    </lineage>
</organism>
<dbReference type="RefSeq" id="WP_244216966.1">
    <property type="nucleotide sequence ID" value="NZ_MUBM01000026.1"/>
</dbReference>
<dbReference type="Proteomes" id="UP001458415">
    <property type="component" value="Unassembled WGS sequence"/>
</dbReference>
<keyword evidence="1" id="KW-0472">Membrane</keyword>
<accession>A0ABV1VWD2</accession>
<evidence type="ECO:0008006" key="4">
    <source>
        <dbReference type="Google" id="ProtNLM"/>
    </source>
</evidence>
<protein>
    <recommendedName>
        <fullName evidence="4">Integral membrane protein</fullName>
    </recommendedName>
</protein>
<keyword evidence="1" id="KW-0812">Transmembrane</keyword>
<evidence type="ECO:0000313" key="2">
    <source>
        <dbReference type="EMBL" id="MER6976238.1"/>
    </source>
</evidence>
<reference evidence="2 3" key="1">
    <citation type="submission" date="2024-06" db="EMBL/GenBank/DDBJ databases">
        <title>The Natural Products Discovery Center: Release of the First 8490 Sequenced Strains for Exploring Actinobacteria Biosynthetic Diversity.</title>
        <authorList>
            <person name="Kalkreuter E."/>
            <person name="Kautsar S.A."/>
            <person name="Yang D."/>
            <person name="Bader C.D."/>
            <person name="Teijaro C.N."/>
            <person name="Fluegel L."/>
            <person name="Davis C.M."/>
            <person name="Simpson J.R."/>
            <person name="Lauterbach L."/>
            <person name="Steele A.D."/>
            <person name="Gui C."/>
            <person name="Meng S."/>
            <person name="Li G."/>
            <person name="Viehrig K."/>
            <person name="Ye F."/>
            <person name="Su P."/>
            <person name="Kiefer A.F."/>
            <person name="Nichols A."/>
            <person name="Cepeda A.J."/>
            <person name="Yan W."/>
            <person name="Fan B."/>
            <person name="Jiang Y."/>
            <person name="Adhikari A."/>
            <person name="Zheng C.-J."/>
            <person name="Schuster L."/>
            <person name="Cowan T.M."/>
            <person name="Smanski M.J."/>
            <person name="Chevrette M.G."/>
            <person name="De Carvalho L.P.S."/>
            <person name="Shen B."/>
        </authorList>
    </citation>
    <scope>NUCLEOTIDE SEQUENCE [LARGE SCALE GENOMIC DNA]</scope>
    <source>
        <strain evidence="2 3">NPDC000634</strain>
    </source>
</reference>
<evidence type="ECO:0000256" key="1">
    <source>
        <dbReference type="SAM" id="Phobius"/>
    </source>
</evidence>
<name>A0ABV1VWD2_9ACTN</name>